<dbReference type="Gene3D" id="3.40.50.2000">
    <property type="entry name" value="Glycogen Phosphorylase B"/>
    <property type="match status" value="2"/>
</dbReference>
<organism evidence="3 4">
    <name type="scientific">Halospina denitrificans</name>
    <dbReference type="NCBI Taxonomy" id="332522"/>
    <lineage>
        <taxon>Bacteria</taxon>
        <taxon>Pseudomonadati</taxon>
        <taxon>Pseudomonadota</taxon>
        <taxon>Gammaproteobacteria</taxon>
        <taxon>Halospina</taxon>
    </lineage>
</organism>
<dbReference type="CDD" id="cd03801">
    <property type="entry name" value="GT4_PimA-like"/>
    <property type="match status" value="1"/>
</dbReference>
<evidence type="ECO:0000259" key="2">
    <source>
        <dbReference type="Pfam" id="PF13439"/>
    </source>
</evidence>
<accession>A0A4R7JYZ1</accession>
<dbReference type="Pfam" id="PF13439">
    <property type="entry name" value="Glyco_transf_4"/>
    <property type="match status" value="1"/>
</dbReference>
<dbReference type="Pfam" id="PF00534">
    <property type="entry name" value="Glycos_transf_1"/>
    <property type="match status" value="1"/>
</dbReference>
<dbReference type="PANTHER" id="PTHR12526">
    <property type="entry name" value="GLYCOSYLTRANSFERASE"/>
    <property type="match status" value="1"/>
</dbReference>
<evidence type="ECO:0000259" key="1">
    <source>
        <dbReference type="Pfam" id="PF00534"/>
    </source>
</evidence>
<dbReference type="GO" id="GO:1901135">
    <property type="term" value="P:carbohydrate derivative metabolic process"/>
    <property type="evidence" value="ECO:0007669"/>
    <property type="project" value="UniProtKB-ARBA"/>
</dbReference>
<protein>
    <submittedName>
        <fullName evidence="3">Glycosyltransferase involved in cell wall biosynthesis</fullName>
    </submittedName>
</protein>
<dbReference type="GO" id="GO:0016757">
    <property type="term" value="F:glycosyltransferase activity"/>
    <property type="evidence" value="ECO:0007669"/>
    <property type="project" value="InterPro"/>
</dbReference>
<evidence type="ECO:0000313" key="4">
    <source>
        <dbReference type="Proteomes" id="UP000295830"/>
    </source>
</evidence>
<feature type="domain" description="Glycosyltransferase subfamily 4-like N-terminal" evidence="2">
    <location>
        <begin position="13"/>
        <end position="168"/>
    </location>
</feature>
<name>A0A4R7JYZ1_9GAMM</name>
<keyword evidence="4" id="KW-1185">Reference proteome</keyword>
<gene>
    <name evidence="3" type="ORF">DES49_1260</name>
</gene>
<evidence type="ECO:0000313" key="3">
    <source>
        <dbReference type="EMBL" id="TDT43445.1"/>
    </source>
</evidence>
<comment type="caution">
    <text evidence="3">The sequence shown here is derived from an EMBL/GenBank/DDBJ whole genome shotgun (WGS) entry which is preliminary data.</text>
</comment>
<dbReference type="AlphaFoldDB" id="A0A4R7JYZ1"/>
<dbReference type="RefSeq" id="WP_133735513.1">
    <property type="nucleotide sequence ID" value="NZ_SOAX01000002.1"/>
</dbReference>
<dbReference type="Proteomes" id="UP000295830">
    <property type="component" value="Unassembled WGS sequence"/>
</dbReference>
<dbReference type="EMBL" id="SOAX01000002">
    <property type="protein sequence ID" value="TDT43445.1"/>
    <property type="molecule type" value="Genomic_DNA"/>
</dbReference>
<dbReference type="InterPro" id="IPR001296">
    <property type="entry name" value="Glyco_trans_1"/>
</dbReference>
<sequence length="363" mass="40904">MRILHFISAPAAGGAEIYVKDLSKYMSANGHLVTVVFLEHAAEIGRSKEFEKQFLYELAREGVTYEFLGHHVRRNPIQGGLKFRDIVSRFGPDITHIHLYYGLVFAAFSSSKCTVYTHHNIRLAVPWWFYRIFDLWTDHYVGICHVCTDKLKRVSGRQVSRIDNGVDWSRVNLDTNNSEKKCKTVKIVAVGSLVEQKNFELLLEALACNEDLEWELTILGEGTDEEQLSTRADQLGIGRRVKFPGAVSDVAEWYREADVFALSSVWEGLPISQIEALHAGLPMIVTNVGGCAEIIHRCCNGIVVDSLEVEEYANGLRKLIKDPEFRRALSENALKCSGAYSIEESVNKHLELYHELAGRGCAE</sequence>
<dbReference type="SUPFAM" id="SSF53756">
    <property type="entry name" value="UDP-Glycosyltransferase/glycogen phosphorylase"/>
    <property type="match status" value="1"/>
</dbReference>
<feature type="domain" description="Glycosyl transferase family 1" evidence="1">
    <location>
        <begin position="178"/>
        <end position="333"/>
    </location>
</feature>
<keyword evidence="3" id="KW-0808">Transferase</keyword>
<proteinExistence type="predicted"/>
<dbReference type="OrthoDB" id="9795746at2"/>
<dbReference type="InterPro" id="IPR028098">
    <property type="entry name" value="Glyco_trans_4-like_N"/>
</dbReference>
<reference evidence="3 4" key="1">
    <citation type="submission" date="2019-03" db="EMBL/GenBank/DDBJ databases">
        <title>Genomic Encyclopedia of Type Strains, Phase IV (KMG-IV): sequencing the most valuable type-strain genomes for metagenomic binning, comparative biology and taxonomic classification.</title>
        <authorList>
            <person name="Goeker M."/>
        </authorList>
    </citation>
    <scope>NUCLEOTIDE SEQUENCE [LARGE SCALE GENOMIC DNA]</scope>
    <source>
        <strain evidence="3 4">DSM 15505</strain>
    </source>
</reference>